<evidence type="ECO:0000259" key="17">
    <source>
        <dbReference type="PROSITE" id="PS50011"/>
    </source>
</evidence>
<proteinExistence type="inferred from homology"/>
<evidence type="ECO:0000256" key="15">
    <source>
        <dbReference type="SAM" id="Coils"/>
    </source>
</evidence>
<dbReference type="PROSITE" id="PS50081">
    <property type="entry name" value="ZF_DAG_PE_2"/>
    <property type="match status" value="2"/>
</dbReference>
<dbReference type="InterPro" id="IPR017441">
    <property type="entry name" value="Protein_kinase_ATP_BS"/>
</dbReference>
<keyword evidence="11 14" id="KW-0067">ATP-binding</keyword>
<comment type="similarity">
    <text evidence="1">Belongs to the protein kinase superfamily. AGC Ser/Thr protein kinase family. PKC subfamily.</text>
</comment>
<dbReference type="InterPro" id="IPR011072">
    <property type="entry name" value="HR1_rho-bd"/>
</dbReference>
<dbReference type="SUPFAM" id="SSF57889">
    <property type="entry name" value="Cysteine-rich domain"/>
    <property type="match status" value="2"/>
</dbReference>
<evidence type="ECO:0000256" key="16">
    <source>
        <dbReference type="SAM" id="MobiDB-lite"/>
    </source>
</evidence>
<evidence type="ECO:0000256" key="7">
    <source>
        <dbReference type="ARBA" id="ARBA00022741"/>
    </source>
</evidence>
<dbReference type="InParanoid" id="F4NTP5"/>
<name>F4NTP5_BATDJ</name>
<keyword evidence="5" id="KW-0808">Transferase</keyword>
<keyword evidence="3" id="KW-0723">Serine/threonine-protein kinase</keyword>
<dbReference type="PANTHER" id="PTHR24351">
    <property type="entry name" value="RIBOSOMAL PROTEIN S6 KINASE"/>
    <property type="match status" value="1"/>
</dbReference>
<keyword evidence="9" id="KW-0418">Kinase</keyword>
<feature type="compositionally biased region" description="Low complexity" evidence="16">
    <location>
        <begin position="67"/>
        <end position="84"/>
    </location>
</feature>
<evidence type="ECO:0000256" key="11">
    <source>
        <dbReference type="ARBA" id="ARBA00022840"/>
    </source>
</evidence>
<dbReference type="Pfam" id="PF00433">
    <property type="entry name" value="Pkinase_C"/>
    <property type="match status" value="1"/>
</dbReference>
<dbReference type="Pfam" id="PF00130">
    <property type="entry name" value="C1_1"/>
    <property type="match status" value="2"/>
</dbReference>
<feature type="domain" description="Phorbol-ester/DAG-type" evidence="18">
    <location>
        <begin position="465"/>
        <end position="514"/>
    </location>
</feature>
<dbReference type="InterPro" id="IPR017892">
    <property type="entry name" value="Pkinase_C"/>
</dbReference>
<dbReference type="GeneID" id="18237061"/>
<dbReference type="SUPFAM" id="SSF49562">
    <property type="entry name" value="C2 domain (Calcium/lipid-binding domain, CaLB)"/>
    <property type="match status" value="1"/>
</dbReference>
<dbReference type="InterPro" id="IPR000961">
    <property type="entry name" value="AGC-kinase_C"/>
</dbReference>
<keyword evidence="8" id="KW-0863">Zinc-finger</keyword>
<dbReference type="OrthoDB" id="63267at2759"/>
<dbReference type="Gene3D" id="3.30.200.20">
    <property type="entry name" value="Phosphorylase Kinase, domain 1"/>
    <property type="match status" value="1"/>
</dbReference>
<accession>F4NTP5</accession>
<keyword evidence="10" id="KW-0862">Zinc</keyword>
<dbReference type="PROSITE" id="PS00108">
    <property type="entry name" value="PROTEIN_KINASE_ST"/>
    <property type="match status" value="1"/>
</dbReference>
<dbReference type="STRING" id="684364.F4NTP5"/>
<keyword evidence="4" id="KW-0597">Phosphoprotein</keyword>
<evidence type="ECO:0000259" key="18">
    <source>
        <dbReference type="PROSITE" id="PS50081"/>
    </source>
</evidence>
<organism evidence="20 21">
    <name type="scientific">Batrachochytrium dendrobatidis (strain JAM81 / FGSC 10211)</name>
    <name type="common">Frog chytrid fungus</name>
    <dbReference type="NCBI Taxonomy" id="684364"/>
    <lineage>
        <taxon>Eukaryota</taxon>
        <taxon>Fungi</taxon>
        <taxon>Fungi incertae sedis</taxon>
        <taxon>Chytridiomycota</taxon>
        <taxon>Chytridiomycota incertae sedis</taxon>
        <taxon>Chytridiomycetes</taxon>
        <taxon>Rhizophydiales</taxon>
        <taxon>Rhizophydiales incertae sedis</taxon>
        <taxon>Batrachochytrium</taxon>
    </lineage>
</organism>
<dbReference type="Gene3D" id="1.10.510.10">
    <property type="entry name" value="Transferase(Phosphotransferase) domain 1"/>
    <property type="match status" value="1"/>
</dbReference>
<evidence type="ECO:0000256" key="13">
    <source>
        <dbReference type="ARBA" id="ARBA00047470"/>
    </source>
</evidence>
<dbReference type="SMART" id="SM00220">
    <property type="entry name" value="S_TKc"/>
    <property type="match status" value="1"/>
</dbReference>
<dbReference type="SMART" id="SM00109">
    <property type="entry name" value="C1"/>
    <property type="match status" value="2"/>
</dbReference>
<evidence type="ECO:0000256" key="2">
    <source>
        <dbReference type="ARBA" id="ARBA00012429"/>
    </source>
</evidence>
<dbReference type="Pfam" id="PF02185">
    <property type="entry name" value="HR1"/>
    <property type="match status" value="1"/>
</dbReference>
<dbReference type="OMA" id="CKENMWA"/>
<dbReference type="SUPFAM" id="SSF46585">
    <property type="entry name" value="HR1 repeat"/>
    <property type="match status" value="1"/>
</dbReference>
<evidence type="ECO:0000256" key="8">
    <source>
        <dbReference type="ARBA" id="ARBA00022771"/>
    </source>
</evidence>
<keyword evidence="7 14" id="KW-0547">Nucleotide-binding</keyword>
<dbReference type="GO" id="GO:0035556">
    <property type="term" value="P:intracellular signal transduction"/>
    <property type="evidence" value="ECO:0000318"/>
    <property type="project" value="GO_Central"/>
</dbReference>
<protein>
    <recommendedName>
        <fullName evidence="2">protein kinase C</fullName>
        <ecNumber evidence="2">2.7.11.13</ecNumber>
    </recommendedName>
</protein>
<keyword evidence="6" id="KW-0479">Metal-binding</keyword>
<dbReference type="Gene3D" id="1.10.287.160">
    <property type="entry name" value="HR1 repeat"/>
    <property type="match status" value="2"/>
</dbReference>
<dbReference type="SMART" id="SM00133">
    <property type="entry name" value="S_TK_X"/>
    <property type="match status" value="1"/>
</dbReference>
<keyword evidence="15" id="KW-0175">Coiled coil</keyword>
<feature type="region of interest" description="Disordered" evidence="16">
    <location>
        <begin position="67"/>
        <end position="120"/>
    </location>
</feature>
<sequence length="997" mass="112391">MDSRIQDVQEKLKKERMVLDGATRMLAVQTQASARQMVEVNVVEAQKRIEFLESELRKLYIKRDPTSTAASIPSSLPPSSSHPTGLAMSGSLTQMNLHESTGGHSSVTARTSTSNLDSSRQGVTIIGGSSSHSVDDLPDSGPALNTVETNFDFLRYGAAITAEQVQFRVKKIQSKLDIEQKVRTGTENMLAALGSTINDDPKRKARLDQRLAEAKVKEMLLFKAKTKLDQIYLKDNEHEDDSHIYESSKRKTGKLSVKVIGAANITGRKSQREEIIAQVLVDSVLKYTTRPSRQKWEESMDLTVDKALEVEINILEKSGALLAMCWFKIADLDENLEKRFGINRPSSMDTVPETWLEMEPSGQLHIKLSFASVQRSKTEKDRIFRRNPVQKIYPRNGHRFFAMQFYQVMQCAFCNEFLGRQGYQCQTCRYTVHPKCHHRVITKCISSEEINTDKNTGQLLKYKIPHRWDNVTNLLAAWCVHCGYLIPPGRKIHRCSECSRSSHKECSMMVPYFCGLAPDMADTLMAAFDEHEKKMIQKELEEAEKSRTIMPIFDSVTSTDSAEFSAERIGGEDVSHTVSDGVAIPVPAMGTSNLESINKIPGPTPPPIKESSPSFRKSIDRSVSYYFAPRPSGTDFHVSARTSSLKIKMPPKDVTLEDFHFVAVLGRGAFGKVMLATEKTTNQVYAIKALKKEFIIQNDDVKSTKLEKFIFQAASAEHHPFMVNLHSSFQTESRIYFVMEYVAGGDLMCHIQDKKRFSQARTRFYACEVLLALQYFHLNNIVYRDLKLDNILLGIDGHIKVADYGICKANMPYGATTSTFCGTPDYMAPEILMNRRYGVAVDWWSFGVLIFVMLVGRYPFHGEDENDILEAILSDSIEYPSNMPRITLSLLQSLMNKVPSRRLGGGSADAEEVKKHPYFVNVDWAALMRKEMTAPFVPTIAGTFDVSNFDKEFTSEQPVLTPISSVLGEMDQKEFNDFQYISDWAYQARCAASIQCK</sequence>
<dbReference type="GO" id="GO:0106310">
    <property type="term" value="F:protein serine kinase activity"/>
    <property type="evidence" value="ECO:0007669"/>
    <property type="project" value="RHEA"/>
</dbReference>
<evidence type="ECO:0000256" key="9">
    <source>
        <dbReference type="ARBA" id="ARBA00022777"/>
    </source>
</evidence>
<dbReference type="CDD" id="cd20823">
    <property type="entry name" value="C1_ScPKC1-like_rpt2"/>
    <property type="match status" value="1"/>
</dbReference>
<gene>
    <name evidence="20" type="ORF">BATDEDRAFT_15370</name>
</gene>
<evidence type="ECO:0000256" key="1">
    <source>
        <dbReference type="ARBA" id="ARBA00005490"/>
    </source>
</evidence>
<dbReference type="PROSITE" id="PS51285">
    <property type="entry name" value="AGC_KINASE_CTER"/>
    <property type="match status" value="1"/>
</dbReference>
<dbReference type="GO" id="GO:0005524">
    <property type="term" value="F:ATP binding"/>
    <property type="evidence" value="ECO:0007669"/>
    <property type="project" value="UniProtKB-UniRule"/>
</dbReference>
<feature type="domain" description="Protein kinase" evidence="17">
    <location>
        <begin position="659"/>
        <end position="919"/>
    </location>
</feature>
<dbReference type="SUPFAM" id="SSF56112">
    <property type="entry name" value="Protein kinase-like (PK-like)"/>
    <property type="match status" value="1"/>
</dbReference>
<evidence type="ECO:0000256" key="3">
    <source>
        <dbReference type="ARBA" id="ARBA00022527"/>
    </source>
</evidence>
<evidence type="ECO:0000256" key="5">
    <source>
        <dbReference type="ARBA" id="ARBA00022679"/>
    </source>
</evidence>
<dbReference type="CDD" id="cd05570">
    <property type="entry name" value="STKc_PKC"/>
    <property type="match status" value="1"/>
</dbReference>
<dbReference type="InterPro" id="IPR000719">
    <property type="entry name" value="Prot_kinase_dom"/>
</dbReference>
<keyword evidence="21" id="KW-1185">Reference proteome</keyword>
<dbReference type="AlphaFoldDB" id="F4NTP5"/>
<feature type="domain" description="AGC-kinase C-terminal" evidence="19">
    <location>
        <begin position="920"/>
        <end position="990"/>
    </location>
</feature>
<feature type="domain" description="Phorbol-ester/DAG-type" evidence="18">
    <location>
        <begin position="397"/>
        <end position="444"/>
    </location>
</feature>
<dbReference type="EC" id="2.7.11.13" evidence="2"/>
<dbReference type="PROSITE" id="PS50011">
    <property type="entry name" value="PROTEIN_KINASE_DOM"/>
    <property type="match status" value="1"/>
</dbReference>
<dbReference type="GO" id="GO:0004674">
    <property type="term" value="F:protein serine/threonine kinase activity"/>
    <property type="evidence" value="ECO:0000318"/>
    <property type="project" value="GO_Central"/>
</dbReference>
<dbReference type="Gene3D" id="3.30.60.20">
    <property type="match status" value="2"/>
</dbReference>
<dbReference type="InterPro" id="IPR046349">
    <property type="entry name" value="C1-like_sf"/>
</dbReference>
<evidence type="ECO:0000313" key="21">
    <source>
        <dbReference type="Proteomes" id="UP000007241"/>
    </source>
</evidence>
<evidence type="ECO:0000256" key="6">
    <source>
        <dbReference type="ARBA" id="ARBA00022723"/>
    </source>
</evidence>
<evidence type="ECO:0000256" key="4">
    <source>
        <dbReference type="ARBA" id="ARBA00022553"/>
    </source>
</evidence>
<dbReference type="RefSeq" id="XP_006675115.1">
    <property type="nucleotide sequence ID" value="XM_006675052.1"/>
</dbReference>
<evidence type="ECO:0000256" key="14">
    <source>
        <dbReference type="PROSITE-ProRule" id="PRU10141"/>
    </source>
</evidence>
<dbReference type="FunFam" id="3.30.200.20:FF:000103">
    <property type="entry name" value="Protein kinase C"/>
    <property type="match status" value="1"/>
</dbReference>
<evidence type="ECO:0000256" key="10">
    <source>
        <dbReference type="ARBA" id="ARBA00022833"/>
    </source>
</evidence>
<feature type="compositionally biased region" description="Polar residues" evidence="16">
    <location>
        <begin position="90"/>
        <end position="120"/>
    </location>
</feature>
<evidence type="ECO:0000313" key="20">
    <source>
        <dbReference type="EMBL" id="EGF83932.1"/>
    </source>
</evidence>
<reference evidence="20 21" key="1">
    <citation type="submission" date="2009-12" db="EMBL/GenBank/DDBJ databases">
        <title>The draft genome of Batrachochytrium dendrobatidis.</title>
        <authorList>
            <consortium name="US DOE Joint Genome Institute (JGI-PGF)"/>
            <person name="Kuo A."/>
            <person name="Salamov A."/>
            <person name="Schmutz J."/>
            <person name="Lucas S."/>
            <person name="Pitluck S."/>
            <person name="Rosenblum E."/>
            <person name="Stajich J."/>
            <person name="Eisen M."/>
            <person name="Grigoriev I.V."/>
        </authorList>
    </citation>
    <scope>NUCLEOTIDE SEQUENCE [LARGE SCALE GENOMIC DNA]</scope>
    <source>
        <strain evidence="21">JAM81 / FGSC 10211</strain>
    </source>
</reference>
<dbReference type="Proteomes" id="UP000007241">
    <property type="component" value="Unassembled WGS sequence"/>
</dbReference>
<dbReference type="CDD" id="cd20822">
    <property type="entry name" value="C1_ScPKC1-like_rpt1"/>
    <property type="match status" value="1"/>
</dbReference>
<dbReference type="SMART" id="SM00742">
    <property type="entry name" value="Hr1"/>
    <property type="match status" value="2"/>
</dbReference>
<dbReference type="InterPro" id="IPR035892">
    <property type="entry name" value="C2_domain_sf"/>
</dbReference>
<dbReference type="EMBL" id="GL882879">
    <property type="protein sequence ID" value="EGF83932.1"/>
    <property type="molecule type" value="Genomic_DNA"/>
</dbReference>
<dbReference type="InterPro" id="IPR008271">
    <property type="entry name" value="Ser/Thr_kinase_AS"/>
</dbReference>
<dbReference type="InterPro" id="IPR011009">
    <property type="entry name" value="Kinase-like_dom_sf"/>
</dbReference>
<dbReference type="InterPro" id="IPR002219">
    <property type="entry name" value="PKC_DAG/PE"/>
</dbReference>
<feature type="binding site" evidence="14">
    <location>
        <position position="688"/>
    </location>
    <ligand>
        <name>ATP</name>
        <dbReference type="ChEBI" id="CHEBI:30616"/>
    </ligand>
</feature>
<dbReference type="Pfam" id="PF00069">
    <property type="entry name" value="Pkinase"/>
    <property type="match status" value="1"/>
</dbReference>
<dbReference type="GO" id="GO:0008270">
    <property type="term" value="F:zinc ion binding"/>
    <property type="evidence" value="ECO:0007669"/>
    <property type="project" value="UniProtKB-KW"/>
</dbReference>
<dbReference type="InterPro" id="IPR036274">
    <property type="entry name" value="HR1_rpt_sf"/>
</dbReference>
<dbReference type="FunFam" id="1.10.510.10:FF:000210">
    <property type="entry name" value="Non-specific serine/threonine protein kinase"/>
    <property type="match status" value="1"/>
</dbReference>
<evidence type="ECO:0000256" key="12">
    <source>
        <dbReference type="ARBA" id="ARBA00047272"/>
    </source>
</evidence>
<evidence type="ECO:0000259" key="19">
    <source>
        <dbReference type="PROSITE" id="PS51285"/>
    </source>
</evidence>
<comment type="catalytic activity">
    <reaction evidence="12">
        <text>L-threonyl-[protein] + ATP = O-phospho-L-threonyl-[protein] + ADP + H(+)</text>
        <dbReference type="Rhea" id="RHEA:46608"/>
        <dbReference type="Rhea" id="RHEA-COMP:11060"/>
        <dbReference type="Rhea" id="RHEA-COMP:11605"/>
        <dbReference type="ChEBI" id="CHEBI:15378"/>
        <dbReference type="ChEBI" id="CHEBI:30013"/>
        <dbReference type="ChEBI" id="CHEBI:30616"/>
        <dbReference type="ChEBI" id="CHEBI:61977"/>
        <dbReference type="ChEBI" id="CHEBI:456216"/>
        <dbReference type="EC" id="2.7.11.13"/>
    </reaction>
</comment>
<dbReference type="GO" id="GO:0004697">
    <property type="term" value="F:diacylglycerol-dependent serine/threonine kinase activity"/>
    <property type="evidence" value="ECO:0007669"/>
    <property type="project" value="UniProtKB-EC"/>
</dbReference>
<dbReference type="PROSITE" id="PS00107">
    <property type="entry name" value="PROTEIN_KINASE_ATP"/>
    <property type="match status" value="1"/>
</dbReference>
<dbReference type="PROSITE" id="PS00479">
    <property type="entry name" value="ZF_DAG_PE_1"/>
    <property type="match status" value="2"/>
</dbReference>
<feature type="coiled-coil region" evidence="15">
    <location>
        <begin position="35"/>
        <end position="62"/>
    </location>
</feature>
<comment type="catalytic activity">
    <reaction evidence="13">
        <text>L-seryl-[protein] + ATP = O-phospho-L-seryl-[protein] + ADP + H(+)</text>
        <dbReference type="Rhea" id="RHEA:17989"/>
        <dbReference type="Rhea" id="RHEA-COMP:9863"/>
        <dbReference type="Rhea" id="RHEA-COMP:11604"/>
        <dbReference type="ChEBI" id="CHEBI:15378"/>
        <dbReference type="ChEBI" id="CHEBI:29999"/>
        <dbReference type="ChEBI" id="CHEBI:30616"/>
        <dbReference type="ChEBI" id="CHEBI:83421"/>
        <dbReference type="ChEBI" id="CHEBI:456216"/>
        <dbReference type="EC" id="2.7.11.13"/>
    </reaction>
</comment>
<dbReference type="HOGENOM" id="CLU_000288_54_1_1"/>